<keyword evidence="1" id="KW-0732">Signal</keyword>
<keyword evidence="3" id="KW-1185">Reference proteome</keyword>
<feature type="chain" id="PRO_5041912007" evidence="1">
    <location>
        <begin position="21"/>
        <end position="221"/>
    </location>
</feature>
<protein>
    <submittedName>
        <fullName evidence="2">Uncharacterized protein</fullName>
    </submittedName>
</protein>
<evidence type="ECO:0000313" key="3">
    <source>
        <dbReference type="Proteomes" id="UP001214628"/>
    </source>
</evidence>
<dbReference type="AlphaFoldDB" id="A0AAF0JDZ8"/>
<evidence type="ECO:0000256" key="1">
    <source>
        <dbReference type="SAM" id="SignalP"/>
    </source>
</evidence>
<dbReference type="EMBL" id="CP118375">
    <property type="protein sequence ID" value="WFD42899.1"/>
    <property type="molecule type" value="Genomic_DNA"/>
</dbReference>
<reference evidence="2" key="1">
    <citation type="submission" date="2023-02" db="EMBL/GenBank/DDBJ databases">
        <title>Mating type loci evolution in Malassezia.</title>
        <authorList>
            <person name="Coelho M.A."/>
        </authorList>
    </citation>
    <scope>NUCLEOTIDE SEQUENCE</scope>
    <source>
        <strain evidence="2">CBS 14136</strain>
    </source>
</reference>
<organism evidence="2 3">
    <name type="scientific">Malassezia psittaci</name>
    <dbReference type="NCBI Taxonomy" id="1821823"/>
    <lineage>
        <taxon>Eukaryota</taxon>
        <taxon>Fungi</taxon>
        <taxon>Dikarya</taxon>
        <taxon>Basidiomycota</taxon>
        <taxon>Ustilaginomycotina</taxon>
        <taxon>Malasseziomycetes</taxon>
        <taxon>Malasseziales</taxon>
        <taxon>Malasseziaceae</taxon>
        <taxon>Malassezia</taxon>
    </lineage>
</organism>
<name>A0AAF0JDZ8_9BASI</name>
<sequence length="221" mass="24630">MLCYQYFSFVALALVSIAQAAPLSNKPIQCKAIGHPSKLVSYVPEKSRNVYFKSEANAKNPKLLGSDSSNEQFQFYECTPPNDKYRKPKAGRTSGQVRSVKHPELCLTPNDVIKYVPHTNDGSINSETVPRGRDGTITLEACATTDSEVMRRQWFALESTYLGKDCNLPNVVQFGRKGDFVLSSLDGNSTKSSFYFPFKKGDAFAYLADDIPKKCRGEPFQ</sequence>
<evidence type="ECO:0000313" key="2">
    <source>
        <dbReference type="EMBL" id="WFD42899.1"/>
    </source>
</evidence>
<feature type="signal peptide" evidence="1">
    <location>
        <begin position="1"/>
        <end position="20"/>
    </location>
</feature>
<gene>
    <name evidence="2" type="ORF">MPSI1_001549</name>
</gene>
<proteinExistence type="predicted"/>
<dbReference type="Proteomes" id="UP001214628">
    <property type="component" value="Chromosome 1"/>
</dbReference>
<accession>A0AAF0JDZ8</accession>